<evidence type="ECO:0000256" key="1">
    <source>
        <dbReference type="ARBA" id="ARBA00004141"/>
    </source>
</evidence>
<evidence type="ECO:0000256" key="5">
    <source>
        <dbReference type="SAM" id="Phobius"/>
    </source>
</evidence>
<dbReference type="Proteomes" id="UP001595882">
    <property type="component" value="Unassembled WGS sequence"/>
</dbReference>
<sequence>MMGDVFFTRFLLMKRKKISLVIWLLAPLLITIGFVATADTVQDDFTVPVGLVLEEETTSAVELYEAVNSSSFVTVSLLSEQNAIRQVEQHELDSVFIVKEGYEKAIQSGNRRNLLESYYSDRSFAYNPVKEMIVSIIQQETGRLKAASTVMALEKELRGSQSWSENEIIAKSKQVQAEEDLLNNEFRYAGGKATGNKVAIEWNPWLIWAFPAMLFTIFLFDWVIKEQNASVAVRFPFTRVKYPIYMLLNISFYIILLLIMDLFTAGVFYWLYQENVRFIALLSYRIMIGLFAFLIVTIIKKVYVSYILAIVLTITMIVLSGALLPSGGFELTYGWINLLNPLSRFLSGEWTIEWLGICLAGMVIWYVREEKKYA</sequence>
<feature type="transmembrane region" description="Helical" evidence="5">
    <location>
        <begin position="345"/>
        <end position="367"/>
    </location>
</feature>
<feature type="domain" description="ABC-2 type transporter transmembrane" evidence="6">
    <location>
        <begin position="18"/>
        <end position="345"/>
    </location>
</feature>
<evidence type="ECO:0000259" key="6">
    <source>
        <dbReference type="Pfam" id="PF12698"/>
    </source>
</evidence>
<keyword evidence="2 5" id="KW-0812">Transmembrane</keyword>
<evidence type="ECO:0000313" key="8">
    <source>
        <dbReference type="Proteomes" id="UP001595882"/>
    </source>
</evidence>
<comment type="caution">
    <text evidence="7">The sequence shown here is derived from an EMBL/GenBank/DDBJ whole genome shotgun (WGS) entry which is preliminary data.</text>
</comment>
<feature type="transmembrane region" description="Helical" evidence="5">
    <location>
        <begin position="278"/>
        <end position="299"/>
    </location>
</feature>
<evidence type="ECO:0000313" key="7">
    <source>
        <dbReference type="EMBL" id="MFC4402623.1"/>
    </source>
</evidence>
<keyword evidence="3 5" id="KW-1133">Transmembrane helix</keyword>
<dbReference type="EMBL" id="JBHSDT010000004">
    <property type="protein sequence ID" value="MFC4402623.1"/>
    <property type="molecule type" value="Genomic_DNA"/>
</dbReference>
<evidence type="ECO:0000256" key="2">
    <source>
        <dbReference type="ARBA" id="ARBA00022692"/>
    </source>
</evidence>
<protein>
    <submittedName>
        <fullName evidence="7">ABC transporter permease</fullName>
    </submittedName>
</protein>
<accession>A0ABV8WUG9</accession>
<dbReference type="RefSeq" id="WP_390250385.1">
    <property type="nucleotide sequence ID" value="NZ_JBHSDT010000004.1"/>
</dbReference>
<dbReference type="Gene3D" id="3.40.1710.10">
    <property type="entry name" value="abc type-2 transporter like domain"/>
    <property type="match status" value="1"/>
</dbReference>
<keyword evidence="4 5" id="KW-0472">Membrane</keyword>
<keyword evidence="8" id="KW-1185">Reference proteome</keyword>
<evidence type="ECO:0000256" key="4">
    <source>
        <dbReference type="ARBA" id="ARBA00023136"/>
    </source>
</evidence>
<feature type="transmembrane region" description="Helical" evidence="5">
    <location>
        <begin position="245"/>
        <end position="272"/>
    </location>
</feature>
<dbReference type="Pfam" id="PF12698">
    <property type="entry name" value="ABC2_membrane_3"/>
    <property type="match status" value="1"/>
</dbReference>
<reference evidence="8" key="1">
    <citation type="journal article" date="2019" name="Int. J. Syst. Evol. Microbiol.">
        <title>The Global Catalogue of Microorganisms (GCM) 10K type strain sequencing project: providing services to taxonomists for standard genome sequencing and annotation.</title>
        <authorList>
            <consortium name="The Broad Institute Genomics Platform"/>
            <consortium name="The Broad Institute Genome Sequencing Center for Infectious Disease"/>
            <person name="Wu L."/>
            <person name="Ma J."/>
        </authorList>
    </citation>
    <scope>NUCLEOTIDE SEQUENCE [LARGE SCALE GENOMIC DNA]</scope>
    <source>
        <strain evidence="8">CCUG 37865</strain>
    </source>
</reference>
<dbReference type="InterPro" id="IPR013525">
    <property type="entry name" value="ABC2_TM"/>
</dbReference>
<feature type="transmembrane region" description="Helical" evidence="5">
    <location>
        <begin position="205"/>
        <end position="224"/>
    </location>
</feature>
<gene>
    <name evidence="7" type="ORF">ACFOY7_06015</name>
</gene>
<name>A0ABV8WUG9_9BACI</name>
<proteinExistence type="predicted"/>
<comment type="subcellular location">
    <subcellularLocation>
        <location evidence="1">Membrane</location>
        <topology evidence="1">Multi-pass membrane protein</topology>
    </subcellularLocation>
</comment>
<evidence type="ECO:0000256" key="3">
    <source>
        <dbReference type="ARBA" id="ARBA00022989"/>
    </source>
</evidence>
<organism evidence="7 8">
    <name type="scientific">Gracilibacillus xinjiangensis</name>
    <dbReference type="NCBI Taxonomy" id="1193282"/>
    <lineage>
        <taxon>Bacteria</taxon>
        <taxon>Bacillati</taxon>
        <taxon>Bacillota</taxon>
        <taxon>Bacilli</taxon>
        <taxon>Bacillales</taxon>
        <taxon>Bacillaceae</taxon>
        <taxon>Gracilibacillus</taxon>
    </lineage>
</organism>
<feature type="transmembrane region" description="Helical" evidence="5">
    <location>
        <begin position="306"/>
        <end position="325"/>
    </location>
</feature>